<accession>A0A976IKI7</accession>
<feature type="domain" description="B box-type" evidence="3">
    <location>
        <begin position="76"/>
        <end position="115"/>
    </location>
</feature>
<dbReference type="InterPro" id="IPR000315">
    <property type="entry name" value="Znf_B-box"/>
</dbReference>
<reference evidence="4 5" key="1">
    <citation type="journal article" date="2021" name="Genome Biol.">
        <title>AFLAP: assembly-free linkage analysis pipeline using k-mers from genome sequencing data.</title>
        <authorList>
            <person name="Fletcher K."/>
            <person name="Zhang L."/>
            <person name="Gil J."/>
            <person name="Han R."/>
            <person name="Cavanaugh K."/>
            <person name="Michelmore R."/>
        </authorList>
    </citation>
    <scope>NUCLEOTIDE SEQUENCE [LARGE SCALE GENOMIC DNA]</scope>
    <source>
        <strain evidence="4 5">SF5</strain>
    </source>
</reference>
<keyword evidence="1" id="KW-0863">Zinc-finger</keyword>
<name>A0A976IKI7_BRELC</name>
<evidence type="ECO:0000313" key="4">
    <source>
        <dbReference type="EMBL" id="TDH73475.1"/>
    </source>
</evidence>
<sequence>MEDQIKPSFASVLEPAQLQRPHCDQCRVAIADYECQRCIQRFCRQCELVIHHRLAELAVKNEESKSDGRPHQEFLKWISACQVCGQNTQEFFCLSCNAYQCESCCATKHRQSEPHFFFCVEGAKHQRFETLLITCANTFNVLFTTGSSPKMLPFASWNSMFVEMVKVSKGNLQDRAVAAEAAMARTSTSLSDSSKLFFSSTKDVVAATSTGATAAALGNLSIDSSVASPVITQQARRQAKHSARVFTSSVVDLTLDDESDSSYSASIQAPTQLHIKTESRSNADNTWLASATAAYQNPVHDLDEQMEKIIGDDEDPVLRSMICEYNAISSKIFDIDQVADRVKKKTKELSGAKPINMQEVQKALAMTQQFRKDKTNIEKIRDGVVANIVVYLKTEPNEIKAFLKTCTADVPTAQTAIHRKCATYEASILSNLKNIQRVQRNMEDLMRLKKDAFAEVTRLGAEIAQSEEEVRRLDKERREEFLTLCQFSKSIQAAIGQVILEL</sequence>
<dbReference type="KEGG" id="blac:94346848"/>
<organism evidence="4 5">
    <name type="scientific">Bremia lactucae</name>
    <name type="common">Lettuce downy mildew</name>
    <dbReference type="NCBI Taxonomy" id="4779"/>
    <lineage>
        <taxon>Eukaryota</taxon>
        <taxon>Sar</taxon>
        <taxon>Stramenopiles</taxon>
        <taxon>Oomycota</taxon>
        <taxon>Peronosporomycetes</taxon>
        <taxon>Peronosporales</taxon>
        <taxon>Peronosporaceae</taxon>
        <taxon>Bremia</taxon>
    </lineage>
</organism>
<protein>
    <recommendedName>
        <fullName evidence="3">B box-type domain-containing protein</fullName>
    </recommendedName>
</protein>
<dbReference type="OrthoDB" id="165690at2759"/>
<evidence type="ECO:0000256" key="2">
    <source>
        <dbReference type="SAM" id="Coils"/>
    </source>
</evidence>
<dbReference type="GeneID" id="94346848"/>
<dbReference type="AlphaFoldDB" id="A0A976IKI7"/>
<evidence type="ECO:0000259" key="3">
    <source>
        <dbReference type="PROSITE" id="PS50119"/>
    </source>
</evidence>
<dbReference type="RefSeq" id="XP_067822973.1">
    <property type="nucleotide sequence ID" value="XM_067961177.1"/>
</dbReference>
<dbReference type="GO" id="GO:0008270">
    <property type="term" value="F:zinc ion binding"/>
    <property type="evidence" value="ECO:0007669"/>
    <property type="project" value="UniProtKB-KW"/>
</dbReference>
<dbReference type="PROSITE" id="PS50119">
    <property type="entry name" value="ZF_BBOX"/>
    <property type="match status" value="2"/>
</dbReference>
<keyword evidence="5" id="KW-1185">Reference proteome</keyword>
<evidence type="ECO:0000256" key="1">
    <source>
        <dbReference type="PROSITE-ProRule" id="PRU00024"/>
    </source>
</evidence>
<proteinExistence type="predicted"/>
<keyword evidence="1" id="KW-0479">Metal-binding</keyword>
<dbReference type="EMBL" id="SHOA02000036">
    <property type="protein sequence ID" value="TDH73475.1"/>
    <property type="molecule type" value="Genomic_DNA"/>
</dbReference>
<gene>
    <name evidence="4" type="ORF">CCR75_003080</name>
</gene>
<keyword evidence="2" id="KW-0175">Coiled coil</keyword>
<dbReference type="Proteomes" id="UP000294530">
    <property type="component" value="Unassembled WGS sequence"/>
</dbReference>
<feature type="domain" description="B box-type" evidence="3">
    <location>
        <begin position="18"/>
        <end position="53"/>
    </location>
</feature>
<feature type="coiled-coil region" evidence="2">
    <location>
        <begin position="435"/>
        <end position="476"/>
    </location>
</feature>
<dbReference type="CDD" id="cd19757">
    <property type="entry name" value="Bbox1"/>
    <property type="match status" value="2"/>
</dbReference>
<comment type="caution">
    <text evidence="4">The sequence shown here is derived from an EMBL/GenBank/DDBJ whole genome shotgun (WGS) entry which is preliminary data.</text>
</comment>
<keyword evidence="1" id="KW-0862">Zinc</keyword>
<evidence type="ECO:0000313" key="5">
    <source>
        <dbReference type="Proteomes" id="UP000294530"/>
    </source>
</evidence>